<dbReference type="Proteomes" id="UP000029518">
    <property type="component" value="Chromosome"/>
</dbReference>
<evidence type="ECO:0000313" key="1">
    <source>
        <dbReference type="EMBL" id="AIQ59678.1"/>
    </source>
</evidence>
<dbReference type="AlphaFoldDB" id="A0A089LKI4"/>
<dbReference type="KEGG" id="pbd:PBOR_24010"/>
<reference evidence="1" key="1">
    <citation type="submission" date="2014-08" db="EMBL/GenBank/DDBJ databases">
        <title>Comparative genomics of the Paenibacillus odorifer group.</title>
        <authorList>
            <person name="den Bakker H.C."/>
            <person name="Tsai Y.-C.Y.-C."/>
            <person name="Martin N."/>
            <person name="Korlach J."/>
            <person name="Wiedmann M."/>
        </authorList>
    </citation>
    <scope>NUCLEOTIDE SEQUENCE [LARGE SCALE GENOMIC DNA]</scope>
    <source>
        <strain evidence="1">DSM 13188</strain>
    </source>
</reference>
<keyword evidence="2" id="KW-1185">Reference proteome</keyword>
<dbReference type="HOGENOM" id="CLU_113266_0_0_9"/>
<dbReference type="EMBL" id="CP009285">
    <property type="protein sequence ID" value="AIQ59678.1"/>
    <property type="molecule type" value="Genomic_DNA"/>
</dbReference>
<dbReference type="InterPro" id="IPR015037">
    <property type="entry name" value="DUF1919"/>
</dbReference>
<proteinExistence type="predicted"/>
<dbReference type="Pfam" id="PF08942">
    <property type="entry name" value="DUF1919"/>
    <property type="match status" value="1"/>
</dbReference>
<dbReference type="InterPro" id="IPR037226">
    <property type="entry name" value="CAC2185-like_sf"/>
</dbReference>
<evidence type="ECO:0000313" key="2">
    <source>
        <dbReference type="Proteomes" id="UP000029518"/>
    </source>
</evidence>
<sequence>MTKTLKSTRLFVKNFNSRIKLKNDNFSIISNNCWGGQVYKNLGKPYNTPFVGLFIYGPCYIKLLENLDYYLHTPLTFTDTSQYKETPSYPVGLLHDIEIHFMHYTDENEAYEKWNRRLARFNWNNIFIKLSDRDLTSEEHVQRFDALTYPKVFFSSKNTPGINSLVWFREFENSSTVDNEMLVYKKYFNAVNWLNTGKIS</sequence>
<accession>A0A089LKI4</accession>
<dbReference type="SUPFAM" id="SSF142795">
    <property type="entry name" value="CAC2185-like"/>
    <property type="match status" value="1"/>
</dbReference>
<gene>
    <name evidence="1" type="ORF">PBOR_24010</name>
</gene>
<protein>
    <submittedName>
        <fullName evidence="1">Uncharacterized protein</fullName>
    </submittedName>
</protein>
<organism evidence="1 2">
    <name type="scientific">Paenibacillus borealis</name>
    <dbReference type="NCBI Taxonomy" id="160799"/>
    <lineage>
        <taxon>Bacteria</taxon>
        <taxon>Bacillati</taxon>
        <taxon>Bacillota</taxon>
        <taxon>Bacilli</taxon>
        <taxon>Bacillales</taxon>
        <taxon>Paenibacillaceae</taxon>
        <taxon>Paenibacillus</taxon>
    </lineage>
</organism>
<name>A0A089LKI4_PAEBO</name>